<dbReference type="OrthoDB" id="9810135at2"/>
<dbReference type="Proteomes" id="UP000179524">
    <property type="component" value="Unassembled WGS sequence"/>
</dbReference>
<dbReference type="InterPro" id="IPR010994">
    <property type="entry name" value="RuvA_2-like"/>
</dbReference>
<dbReference type="CDD" id="cd19067">
    <property type="entry name" value="PfuEndoQ-like"/>
    <property type="match status" value="1"/>
</dbReference>
<dbReference type="InterPro" id="IPR016195">
    <property type="entry name" value="Pol/histidinol_Pase-like"/>
</dbReference>
<dbReference type="RefSeq" id="WP_071310917.1">
    <property type="nucleotide sequence ID" value="NZ_MLQR01000049.1"/>
</dbReference>
<organism evidence="1 2">
    <name type="scientific">Anaerobacillus alkalilacustris</name>
    <dbReference type="NCBI Taxonomy" id="393763"/>
    <lineage>
        <taxon>Bacteria</taxon>
        <taxon>Bacillati</taxon>
        <taxon>Bacillota</taxon>
        <taxon>Bacilli</taxon>
        <taxon>Bacillales</taxon>
        <taxon>Bacillaceae</taxon>
        <taxon>Anaerobacillus</taxon>
    </lineage>
</organism>
<proteinExistence type="predicted"/>
<evidence type="ECO:0008006" key="3">
    <source>
        <dbReference type="Google" id="ProtNLM"/>
    </source>
</evidence>
<evidence type="ECO:0000313" key="1">
    <source>
        <dbReference type="EMBL" id="OIJ10736.1"/>
    </source>
</evidence>
<reference evidence="1 2" key="1">
    <citation type="submission" date="2016-10" db="EMBL/GenBank/DDBJ databases">
        <title>Draft genome sequences of four alkaliphilic bacteria belonging to the Anaerobacillus genus.</title>
        <authorList>
            <person name="Bassil N.M."/>
            <person name="Lloyd J.R."/>
        </authorList>
    </citation>
    <scope>NUCLEOTIDE SEQUENCE [LARGE SCALE GENOMIC DNA]</scope>
    <source>
        <strain evidence="1 2">DSM 18345</strain>
    </source>
</reference>
<sequence>MSHLKSFFVDLHIHLGATASGKPVKITASKSLTLERVLNEAVDIKGLDLIGIIDCHVPEVLAQIDCLLEKEILKENKQGGLCYKGKISFVLGSEIEVYDKKSKGPIHVLVYFPYLKTMKQFSEWFSIRVTNITLSSQRIYEEGVLLQEKVKELGGLFIPAHVFTPFKSLYGRGVERSLTEVFNPEWIDAIELGLSSDTTMANQIEELYKFTFLTNSDAHSLANIAREYQKIIMQQPSFYELEMAIKNLNGRKVECNFGLDPQLGKYYQTTCERCMEPVTNEMLQTCPGCGHRHFVKGVSARIKEIVEVNQSVKKLKKLRPPYIHQVPLQFIPGVGPKTLQKLRQRFKTDMNIIHDVSQEDLQQVVPMNIVDLIIKARMGELSLKQGGGGKYGKIK</sequence>
<dbReference type="AlphaFoldDB" id="A0A1S2LEE9"/>
<keyword evidence="2" id="KW-1185">Reference proteome</keyword>
<accession>A0A1S2LEE9</accession>
<dbReference type="SUPFAM" id="SSF47781">
    <property type="entry name" value="RuvA domain 2-like"/>
    <property type="match status" value="1"/>
</dbReference>
<gene>
    <name evidence="1" type="ORF">BKP37_17525</name>
</gene>
<protein>
    <recommendedName>
        <fullName evidence="3">TIGR00375 family protein</fullName>
    </recommendedName>
</protein>
<dbReference type="PANTHER" id="PTHR40084:SF1">
    <property type="entry name" value="PHOSPHOTRANSFERASE"/>
    <property type="match status" value="1"/>
</dbReference>
<dbReference type="Gene3D" id="3.20.20.140">
    <property type="entry name" value="Metal-dependent hydrolases"/>
    <property type="match status" value="1"/>
</dbReference>
<dbReference type="EMBL" id="MLQR01000049">
    <property type="protein sequence ID" value="OIJ10736.1"/>
    <property type="molecule type" value="Genomic_DNA"/>
</dbReference>
<comment type="caution">
    <text evidence="1">The sequence shown here is derived from an EMBL/GenBank/DDBJ whole genome shotgun (WGS) entry which is preliminary data.</text>
</comment>
<dbReference type="PANTHER" id="PTHR40084">
    <property type="entry name" value="PHOSPHOHYDROLASE, PHP FAMILY"/>
    <property type="match status" value="1"/>
</dbReference>
<name>A0A1S2LEE9_9BACI</name>
<dbReference type="Gene3D" id="1.10.150.20">
    <property type="entry name" value="5' to 3' exonuclease, C-terminal subdomain"/>
    <property type="match status" value="1"/>
</dbReference>
<dbReference type="SUPFAM" id="SSF89550">
    <property type="entry name" value="PHP domain-like"/>
    <property type="match status" value="1"/>
</dbReference>
<evidence type="ECO:0000313" key="2">
    <source>
        <dbReference type="Proteomes" id="UP000179524"/>
    </source>
</evidence>